<protein>
    <submittedName>
        <fullName evidence="2">Transcriptional regulator</fullName>
    </submittedName>
</protein>
<evidence type="ECO:0000259" key="1">
    <source>
        <dbReference type="PROSITE" id="PS50943"/>
    </source>
</evidence>
<evidence type="ECO:0000313" key="3">
    <source>
        <dbReference type="Proteomes" id="UP000224563"/>
    </source>
</evidence>
<name>A0A2G3E4Y7_9FIRM</name>
<proteinExistence type="predicted"/>
<dbReference type="EMBL" id="PDYG01000011">
    <property type="protein sequence ID" value="PHU38329.1"/>
    <property type="molecule type" value="Genomic_DNA"/>
</dbReference>
<evidence type="ECO:0000313" key="2">
    <source>
        <dbReference type="EMBL" id="PHU38329.1"/>
    </source>
</evidence>
<dbReference type="RefSeq" id="WP_099385641.1">
    <property type="nucleotide sequence ID" value="NZ_JANSWH010000081.1"/>
</dbReference>
<reference evidence="2 3" key="2">
    <citation type="submission" date="2017-10" db="EMBL/GenBank/DDBJ databases">
        <authorList>
            <person name="Banno H."/>
            <person name="Chua N.-H."/>
        </authorList>
    </citation>
    <scope>NUCLEOTIDE SEQUENCE [LARGE SCALE GENOMIC DNA]</scope>
    <source>
        <strain evidence="2 3">JK623</strain>
    </source>
</reference>
<dbReference type="GO" id="GO:0003677">
    <property type="term" value="F:DNA binding"/>
    <property type="evidence" value="ECO:0007669"/>
    <property type="project" value="InterPro"/>
</dbReference>
<dbReference type="Gene3D" id="1.10.260.40">
    <property type="entry name" value="lambda repressor-like DNA-binding domains"/>
    <property type="match status" value="1"/>
</dbReference>
<reference evidence="2 3" key="1">
    <citation type="submission" date="2017-10" db="EMBL/GenBank/DDBJ databases">
        <title>Resolving the taxonomy of Roseburia spp., Eubacterium rectale and Agathobacter spp. through phylogenomic analysis.</title>
        <authorList>
            <person name="Sheridan P.O."/>
            <person name="Walker A.W."/>
            <person name="Duncan S.H."/>
            <person name="Scott K.P."/>
            <person name="Toole P.W.O."/>
            <person name="Luis P."/>
            <person name="Flint H.J."/>
        </authorList>
    </citation>
    <scope>NUCLEOTIDE SEQUENCE [LARGE SCALE GENOMIC DNA]</scope>
    <source>
        <strain evidence="2 3">JK623</strain>
    </source>
</reference>
<dbReference type="Proteomes" id="UP000224563">
    <property type="component" value="Unassembled WGS sequence"/>
</dbReference>
<gene>
    <name evidence="2" type="ORF">CSX02_03350</name>
</gene>
<dbReference type="AlphaFoldDB" id="A0A2G3E4Y7"/>
<dbReference type="InterPro" id="IPR001387">
    <property type="entry name" value="Cro/C1-type_HTH"/>
</dbReference>
<sequence length="108" mass="12640">MTESKTIIDMEKTGNNLRKYAYENGYSVKDIQQYLGLSCPQPVYRWFKGIILPSVDNLLRLSELFHVHMENLLVKQYTKYTYDSSLVTKANSNQFVKRMQAYYSPLVA</sequence>
<dbReference type="PROSITE" id="PS50943">
    <property type="entry name" value="HTH_CROC1"/>
    <property type="match status" value="1"/>
</dbReference>
<keyword evidence="3" id="KW-1185">Reference proteome</keyword>
<dbReference type="SUPFAM" id="SSF47413">
    <property type="entry name" value="lambda repressor-like DNA-binding domains"/>
    <property type="match status" value="1"/>
</dbReference>
<comment type="caution">
    <text evidence="2">The sequence shown here is derived from an EMBL/GenBank/DDBJ whole genome shotgun (WGS) entry which is preliminary data.</text>
</comment>
<accession>A0A2G3E4Y7</accession>
<dbReference type="CDD" id="cd00093">
    <property type="entry name" value="HTH_XRE"/>
    <property type="match status" value="1"/>
</dbReference>
<feature type="domain" description="HTH cro/C1-type" evidence="1">
    <location>
        <begin position="43"/>
        <end position="72"/>
    </location>
</feature>
<organism evidence="2 3">
    <name type="scientific">Agathobacter ruminis</name>
    <dbReference type="NCBI Taxonomy" id="1712665"/>
    <lineage>
        <taxon>Bacteria</taxon>
        <taxon>Bacillati</taxon>
        <taxon>Bacillota</taxon>
        <taxon>Clostridia</taxon>
        <taxon>Lachnospirales</taxon>
        <taxon>Lachnospiraceae</taxon>
        <taxon>Agathobacter</taxon>
    </lineage>
</organism>
<dbReference type="InterPro" id="IPR010982">
    <property type="entry name" value="Lambda_DNA-bd_dom_sf"/>
</dbReference>